<dbReference type="Proteomes" id="UP000582837">
    <property type="component" value="Unassembled WGS sequence"/>
</dbReference>
<sequence length="80" mass="8725">MSAPFHVMIKPGDALAEVDRALDALKARGVSREDAGFHKYMFVTQAKQTVLMVTTRQAPLAAELRGRPGWSEPGDVTLNT</sequence>
<protein>
    <submittedName>
        <fullName evidence="1">Uncharacterized protein</fullName>
    </submittedName>
</protein>
<comment type="caution">
    <text evidence="1">The sequence shown here is derived from an EMBL/GenBank/DDBJ whole genome shotgun (WGS) entry which is preliminary data.</text>
</comment>
<gene>
    <name evidence="1" type="ORF">HNQ61_002902</name>
</gene>
<dbReference type="AlphaFoldDB" id="A0A841GZZ0"/>
<evidence type="ECO:0000313" key="2">
    <source>
        <dbReference type="Proteomes" id="UP000582837"/>
    </source>
</evidence>
<accession>A0A841GZZ0</accession>
<dbReference type="EMBL" id="JACHIA010000007">
    <property type="protein sequence ID" value="MBB6071278.1"/>
    <property type="molecule type" value="Genomic_DNA"/>
</dbReference>
<proteinExistence type="predicted"/>
<name>A0A841GZZ0_9BACT</name>
<evidence type="ECO:0000313" key="1">
    <source>
        <dbReference type="EMBL" id="MBB6071278.1"/>
    </source>
</evidence>
<organism evidence="1 2">
    <name type="scientific">Longimicrobium terrae</name>
    <dbReference type="NCBI Taxonomy" id="1639882"/>
    <lineage>
        <taxon>Bacteria</taxon>
        <taxon>Pseudomonadati</taxon>
        <taxon>Gemmatimonadota</taxon>
        <taxon>Longimicrobiia</taxon>
        <taxon>Longimicrobiales</taxon>
        <taxon>Longimicrobiaceae</taxon>
        <taxon>Longimicrobium</taxon>
    </lineage>
</organism>
<keyword evidence="2" id="KW-1185">Reference proteome</keyword>
<dbReference type="RefSeq" id="WP_170034023.1">
    <property type="nucleotide sequence ID" value="NZ_JABDTL010000001.1"/>
</dbReference>
<reference evidence="1 2" key="1">
    <citation type="submission" date="2020-08" db="EMBL/GenBank/DDBJ databases">
        <title>Genomic Encyclopedia of Type Strains, Phase IV (KMG-IV): sequencing the most valuable type-strain genomes for metagenomic binning, comparative biology and taxonomic classification.</title>
        <authorList>
            <person name="Goeker M."/>
        </authorList>
    </citation>
    <scope>NUCLEOTIDE SEQUENCE [LARGE SCALE GENOMIC DNA]</scope>
    <source>
        <strain evidence="1 2">DSM 29007</strain>
    </source>
</reference>